<dbReference type="RefSeq" id="WP_152583124.1">
    <property type="nucleotide sequence ID" value="NZ_JAVJPO010000004.1"/>
</dbReference>
<proteinExistence type="predicted"/>
<evidence type="ECO:0000313" key="1">
    <source>
        <dbReference type="EMBL" id="NHF62398.1"/>
    </source>
</evidence>
<evidence type="ECO:0000313" key="2">
    <source>
        <dbReference type="Proteomes" id="UP000818266"/>
    </source>
</evidence>
<comment type="caution">
    <text evidence="1">The sequence shown here is derived from an EMBL/GenBank/DDBJ whole genome shotgun (WGS) entry which is preliminary data.</text>
</comment>
<accession>A0A9E5JTY2</accession>
<dbReference type="EMBL" id="VIKT02000004">
    <property type="protein sequence ID" value="NHF62398.1"/>
    <property type="molecule type" value="Genomic_DNA"/>
</dbReference>
<dbReference type="Proteomes" id="UP000818266">
    <property type="component" value="Unassembled WGS sequence"/>
</dbReference>
<organism evidence="1 2">
    <name type="scientific">Microcella pacifica</name>
    <dbReference type="NCBI Taxonomy" id="2591847"/>
    <lineage>
        <taxon>Bacteria</taxon>
        <taxon>Bacillati</taxon>
        <taxon>Actinomycetota</taxon>
        <taxon>Actinomycetes</taxon>
        <taxon>Micrococcales</taxon>
        <taxon>Microbacteriaceae</taxon>
        <taxon>Microcella</taxon>
    </lineage>
</organism>
<dbReference type="OrthoDB" id="4086179at2"/>
<gene>
    <name evidence="1" type="ORF">FK219_003940</name>
</gene>
<keyword evidence="2" id="KW-1185">Reference proteome</keyword>
<protein>
    <submittedName>
        <fullName evidence="1">Uncharacterized protein</fullName>
    </submittedName>
</protein>
<dbReference type="AlphaFoldDB" id="A0A9E5JTY2"/>
<sequence length="237" mass="26594">MASSLESKVVAFARELSETFTGTLPGTPGFDAEATVHGDRYFVRPTTEDGSTALIPLHVDGSLLATMSAQIYLEADSSGAYLKNVRSEFAAYSVLDRQPLFRLDYRTDMHSVPSAHWQFHAERGSLTHLLTLAQAHRPKSVRDPHLLSGLHFPVGGERFRPCLEDLIHFFIQECGVDSVPGWRKVVDSGRERWRRRQLRSAVRDLQAEAADVLTQEGWQVIPPAGLLDERAESLREW</sequence>
<reference evidence="1 2" key="1">
    <citation type="submission" date="2020-03" db="EMBL/GenBank/DDBJ databases">
        <title>Chryseoglobus sp. isolated from a deep-sea seamount.</title>
        <authorList>
            <person name="Zhang D.-C."/>
        </authorList>
    </citation>
    <scope>NUCLEOTIDE SEQUENCE [LARGE SCALE GENOMIC DNA]</scope>
    <source>
        <strain evidence="1 2">KN1116</strain>
    </source>
</reference>
<name>A0A9E5JTY2_9MICO</name>